<dbReference type="Pfam" id="PF00646">
    <property type="entry name" value="F-box"/>
    <property type="match status" value="1"/>
</dbReference>
<keyword evidence="3" id="KW-1185">Reference proteome</keyword>
<reference evidence="2 3" key="1">
    <citation type="journal article" date="2023" name="G3 (Bethesda)">
        <title>A chromosome-length genome assembly and annotation of blackberry (Rubus argutus, cv. 'Hillquist').</title>
        <authorList>
            <person name="Bruna T."/>
            <person name="Aryal R."/>
            <person name="Dudchenko O."/>
            <person name="Sargent D.J."/>
            <person name="Mead D."/>
            <person name="Buti M."/>
            <person name="Cavallini A."/>
            <person name="Hytonen T."/>
            <person name="Andres J."/>
            <person name="Pham M."/>
            <person name="Weisz D."/>
            <person name="Mascagni F."/>
            <person name="Usai G."/>
            <person name="Natali L."/>
            <person name="Bassil N."/>
            <person name="Fernandez G.E."/>
            <person name="Lomsadze A."/>
            <person name="Armour M."/>
            <person name="Olukolu B."/>
            <person name="Poorten T."/>
            <person name="Britton C."/>
            <person name="Davik J."/>
            <person name="Ashrafi H."/>
            <person name="Aiden E.L."/>
            <person name="Borodovsky M."/>
            <person name="Worthington M."/>
        </authorList>
    </citation>
    <scope>NUCLEOTIDE SEQUENCE [LARGE SCALE GENOMIC DNA]</scope>
    <source>
        <strain evidence="2">PI 553951</strain>
    </source>
</reference>
<dbReference type="AlphaFoldDB" id="A0AAW1WIG9"/>
<evidence type="ECO:0000313" key="2">
    <source>
        <dbReference type="EMBL" id="KAK9923689.1"/>
    </source>
</evidence>
<dbReference type="EMBL" id="JBEDUW010000006">
    <property type="protein sequence ID" value="KAK9923689.1"/>
    <property type="molecule type" value="Genomic_DNA"/>
</dbReference>
<accession>A0AAW1WIG9</accession>
<dbReference type="Proteomes" id="UP001457282">
    <property type="component" value="Unassembled WGS sequence"/>
</dbReference>
<gene>
    <name evidence="2" type="ORF">M0R45_032095</name>
</gene>
<proteinExistence type="predicted"/>
<evidence type="ECO:0000259" key="1">
    <source>
        <dbReference type="Pfam" id="PF00646"/>
    </source>
</evidence>
<sequence length="130" mass="15031">MDRISMLPEPLQEKILLGLQSHDAIFLSFSSRQWQSLWNSIRNSLPVTAFNFNNSPSFEQKKRIVQFCLAIETLSKKMKDSDVVDRWIKKVSKYNVTELKVEINIAPMNRYKFPPAAFDVGHLIVLETSS</sequence>
<dbReference type="PANTHER" id="PTHR31639">
    <property type="entry name" value="F-BOX PROTEIN-LIKE"/>
    <property type="match status" value="1"/>
</dbReference>
<dbReference type="InterPro" id="IPR036047">
    <property type="entry name" value="F-box-like_dom_sf"/>
</dbReference>
<name>A0AAW1WIG9_RUBAR</name>
<protein>
    <recommendedName>
        <fullName evidence="1">F-box domain-containing protein</fullName>
    </recommendedName>
</protein>
<evidence type="ECO:0000313" key="3">
    <source>
        <dbReference type="Proteomes" id="UP001457282"/>
    </source>
</evidence>
<feature type="domain" description="F-box" evidence="1">
    <location>
        <begin position="4"/>
        <end position="42"/>
    </location>
</feature>
<dbReference type="SUPFAM" id="SSF81383">
    <property type="entry name" value="F-box domain"/>
    <property type="match status" value="1"/>
</dbReference>
<comment type="caution">
    <text evidence="2">The sequence shown here is derived from an EMBL/GenBank/DDBJ whole genome shotgun (WGS) entry which is preliminary data.</text>
</comment>
<dbReference type="InterPro" id="IPR001810">
    <property type="entry name" value="F-box_dom"/>
</dbReference>
<dbReference type="PANTHER" id="PTHR31639:SF95">
    <property type="entry name" value="FBD DOMAIN-CONTAINING PROTEIN"/>
    <property type="match status" value="1"/>
</dbReference>
<organism evidence="2 3">
    <name type="scientific">Rubus argutus</name>
    <name type="common">Southern blackberry</name>
    <dbReference type="NCBI Taxonomy" id="59490"/>
    <lineage>
        <taxon>Eukaryota</taxon>
        <taxon>Viridiplantae</taxon>
        <taxon>Streptophyta</taxon>
        <taxon>Embryophyta</taxon>
        <taxon>Tracheophyta</taxon>
        <taxon>Spermatophyta</taxon>
        <taxon>Magnoliopsida</taxon>
        <taxon>eudicotyledons</taxon>
        <taxon>Gunneridae</taxon>
        <taxon>Pentapetalae</taxon>
        <taxon>rosids</taxon>
        <taxon>fabids</taxon>
        <taxon>Rosales</taxon>
        <taxon>Rosaceae</taxon>
        <taxon>Rosoideae</taxon>
        <taxon>Rosoideae incertae sedis</taxon>
        <taxon>Rubus</taxon>
    </lineage>
</organism>